<dbReference type="InterPro" id="IPR036271">
    <property type="entry name" value="Tet_transcr_reg_TetR-rel_C_sf"/>
</dbReference>
<dbReference type="InterPro" id="IPR050109">
    <property type="entry name" value="HTH-type_TetR-like_transc_reg"/>
</dbReference>
<organism evidence="5 6">
    <name type="scientific">Variovorax terrae</name>
    <dbReference type="NCBI Taxonomy" id="2923278"/>
    <lineage>
        <taxon>Bacteria</taxon>
        <taxon>Pseudomonadati</taxon>
        <taxon>Pseudomonadota</taxon>
        <taxon>Betaproteobacteria</taxon>
        <taxon>Burkholderiales</taxon>
        <taxon>Comamonadaceae</taxon>
        <taxon>Variovorax</taxon>
    </lineage>
</organism>
<dbReference type="Proteomes" id="UP001139447">
    <property type="component" value="Unassembled WGS sequence"/>
</dbReference>
<evidence type="ECO:0000313" key="5">
    <source>
        <dbReference type="EMBL" id="MCJ0764798.1"/>
    </source>
</evidence>
<evidence type="ECO:0000256" key="1">
    <source>
        <dbReference type="ARBA" id="ARBA00023125"/>
    </source>
</evidence>
<evidence type="ECO:0000256" key="2">
    <source>
        <dbReference type="PROSITE-ProRule" id="PRU00335"/>
    </source>
</evidence>
<dbReference type="PRINTS" id="PR00455">
    <property type="entry name" value="HTHTETR"/>
</dbReference>
<gene>
    <name evidence="5" type="ORF">MMF98_16395</name>
</gene>
<evidence type="ECO:0000256" key="3">
    <source>
        <dbReference type="SAM" id="MobiDB-lite"/>
    </source>
</evidence>
<feature type="DNA-binding region" description="H-T-H motif" evidence="2">
    <location>
        <begin position="51"/>
        <end position="70"/>
    </location>
</feature>
<dbReference type="GO" id="GO:0003677">
    <property type="term" value="F:DNA binding"/>
    <property type="evidence" value="ECO:0007669"/>
    <property type="project" value="UniProtKB-UniRule"/>
</dbReference>
<feature type="domain" description="HTH tetR-type" evidence="4">
    <location>
        <begin position="28"/>
        <end position="88"/>
    </location>
</feature>
<feature type="compositionally biased region" description="Basic and acidic residues" evidence="3">
    <location>
        <begin position="19"/>
        <end position="30"/>
    </location>
</feature>
<dbReference type="InterPro" id="IPR009057">
    <property type="entry name" value="Homeodomain-like_sf"/>
</dbReference>
<dbReference type="RefSeq" id="WP_243307742.1">
    <property type="nucleotide sequence ID" value="NZ_JALGBI010000002.1"/>
</dbReference>
<feature type="compositionally biased region" description="Polar residues" evidence="3">
    <location>
        <begin position="1"/>
        <end position="18"/>
    </location>
</feature>
<dbReference type="Pfam" id="PF17938">
    <property type="entry name" value="TetR_C_29"/>
    <property type="match status" value="1"/>
</dbReference>
<name>A0A9X1W2D1_9BURK</name>
<comment type="caution">
    <text evidence="5">The sequence shown here is derived from an EMBL/GenBank/DDBJ whole genome shotgun (WGS) entry which is preliminary data.</text>
</comment>
<dbReference type="InterPro" id="IPR001647">
    <property type="entry name" value="HTH_TetR"/>
</dbReference>
<keyword evidence="1 2" id="KW-0238">DNA-binding</keyword>
<proteinExistence type="predicted"/>
<dbReference type="PANTHER" id="PTHR30328">
    <property type="entry name" value="TRANSCRIPTIONAL REPRESSOR"/>
    <property type="match status" value="1"/>
</dbReference>
<dbReference type="PANTHER" id="PTHR30328:SF54">
    <property type="entry name" value="HTH-TYPE TRANSCRIPTIONAL REPRESSOR SCO4008"/>
    <property type="match status" value="1"/>
</dbReference>
<dbReference type="Pfam" id="PF00440">
    <property type="entry name" value="TetR_N"/>
    <property type="match status" value="1"/>
</dbReference>
<evidence type="ECO:0000313" key="6">
    <source>
        <dbReference type="Proteomes" id="UP001139447"/>
    </source>
</evidence>
<dbReference type="PROSITE" id="PS50977">
    <property type="entry name" value="HTH_TETR_2"/>
    <property type="match status" value="1"/>
</dbReference>
<evidence type="ECO:0000259" key="4">
    <source>
        <dbReference type="PROSITE" id="PS50977"/>
    </source>
</evidence>
<dbReference type="Gene3D" id="1.10.357.10">
    <property type="entry name" value="Tetracycline Repressor, domain 2"/>
    <property type="match status" value="1"/>
</dbReference>
<dbReference type="SUPFAM" id="SSF48498">
    <property type="entry name" value="Tetracyclin repressor-like, C-terminal domain"/>
    <property type="match status" value="1"/>
</dbReference>
<dbReference type="AlphaFoldDB" id="A0A9X1W2D1"/>
<dbReference type="EMBL" id="JALGBI010000002">
    <property type="protein sequence ID" value="MCJ0764798.1"/>
    <property type="molecule type" value="Genomic_DNA"/>
</dbReference>
<reference evidence="5" key="1">
    <citation type="submission" date="2022-03" db="EMBL/GenBank/DDBJ databases">
        <authorList>
            <person name="Woo C.Y."/>
        </authorList>
    </citation>
    <scope>NUCLEOTIDE SEQUENCE</scope>
    <source>
        <strain evidence="5">CYS-02</strain>
    </source>
</reference>
<feature type="region of interest" description="Disordered" evidence="3">
    <location>
        <begin position="1"/>
        <end position="30"/>
    </location>
</feature>
<dbReference type="InterPro" id="IPR041474">
    <property type="entry name" value="NicS_C"/>
</dbReference>
<dbReference type="SUPFAM" id="SSF46689">
    <property type="entry name" value="Homeodomain-like"/>
    <property type="match status" value="1"/>
</dbReference>
<keyword evidence="6" id="KW-1185">Reference proteome</keyword>
<accession>A0A9X1W2D1</accession>
<sequence>MKTPPSSQAPLISASRSRAPSDGRRNAERTKRNLLDAAYVEFSENGFQGARVDAICKRAGVSKQMLSHHFGSKEALFVEVLERAYLSFRMHDDDVELSSGGPVEAVEHLVLSTFDHVQKHQELIRLLSDENMHNGRHIQQSPKLRALYRPLIEKIAAMLKQGERAGLFRKGVDPYQFYISMTSLIFLFFSNNHTLSAVFDMDFSTAKARAERRRHVVEFVLAALRR</sequence>
<protein>
    <submittedName>
        <fullName evidence="5">TetR family transcriptional regulator</fullName>
    </submittedName>
</protein>